<dbReference type="GO" id="GO:0051536">
    <property type="term" value="F:iron-sulfur cluster binding"/>
    <property type="evidence" value="ECO:0007669"/>
    <property type="project" value="UniProtKB-KW"/>
</dbReference>
<dbReference type="PANTHER" id="PTHR36531:SF6">
    <property type="entry name" value="DNA REPLICATION ATP-DEPENDENT HELICASE_NUCLEASE DNA2"/>
    <property type="match status" value="1"/>
</dbReference>
<keyword evidence="12 13" id="KW-0464">Manganese</keyword>
<dbReference type="GO" id="GO:0051607">
    <property type="term" value="P:defense response to virus"/>
    <property type="evidence" value="ECO:0007669"/>
    <property type="project" value="UniProtKB-KW"/>
</dbReference>
<proteinExistence type="inferred from homology"/>
<dbReference type="EMBL" id="FUWM01000019">
    <property type="protein sequence ID" value="SJZ90870.1"/>
    <property type="molecule type" value="Genomic_DNA"/>
</dbReference>
<evidence type="ECO:0000256" key="6">
    <source>
        <dbReference type="ARBA" id="ARBA00022723"/>
    </source>
</evidence>
<evidence type="ECO:0000313" key="16">
    <source>
        <dbReference type="Proteomes" id="UP000190625"/>
    </source>
</evidence>
<evidence type="ECO:0000313" key="15">
    <source>
        <dbReference type="EMBL" id="SJZ90870.1"/>
    </source>
</evidence>
<evidence type="ECO:0000256" key="4">
    <source>
        <dbReference type="ARBA" id="ARBA00020049"/>
    </source>
</evidence>
<evidence type="ECO:0000256" key="3">
    <source>
        <dbReference type="ARBA" id="ARBA00012768"/>
    </source>
</evidence>
<comment type="similarity">
    <text evidence="2 13">Belongs to the CRISPR-associated exonuclease Cas4 family.</text>
</comment>
<comment type="cofactor">
    <cofactor evidence="1">
        <name>[4Fe-4S] cluster</name>
        <dbReference type="ChEBI" id="CHEBI:49883"/>
    </cofactor>
</comment>
<dbReference type="Proteomes" id="UP000190625">
    <property type="component" value="Unassembled WGS sequence"/>
</dbReference>
<sequence length="189" mass="22680">MMIKVTDIKQYVYCKRIIYFTYCMPLNVMKTYKMKFGKEKHDRVERLEKRRTLQRYGLEDGEKRYSVDLNSKRLGIIGKLDMLVVKDNEYIPIELKYSSRDPGLHHKYQLAAYVLLVEEEYKTSLRRGIIHLIPRKDTFEIKITANLRRKTKEIINEIKMIVELERMPEPVKERGKCKDCEYQNFCGDV</sequence>
<organism evidence="15 16">
    <name type="scientific">Selenihalanaerobacter shriftii</name>
    <dbReference type="NCBI Taxonomy" id="142842"/>
    <lineage>
        <taxon>Bacteria</taxon>
        <taxon>Bacillati</taxon>
        <taxon>Bacillota</taxon>
        <taxon>Clostridia</taxon>
        <taxon>Halanaerobiales</taxon>
        <taxon>Halobacteroidaceae</taxon>
        <taxon>Selenihalanaerobacter</taxon>
    </lineage>
</organism>
<evidence type="ECO:0000259" key="14">
    <source>
        <dbReference type="Pfam" id="PF01930"/>
    </source>
</evidence>
<dbReference type="Pfam" id="PF01930">
    <property type="entry name" value="Cas_Cas4"/>
    <property type="match status" value="1"/>
</dbReference>
<keyword evidence="9 13" id="KW-0408">Iron</keyword>
<evidence type="ECO:0000256" key="13">
    <source>
        <dbReference type="RuleBase" id="RU365022"/>
    </source>
</evidence>
<keyword evidence="5 13" id="KW-0540">Nuclease</keyword>
<dbReference type="InterPro" id="IPR011604">
    <property type="entry name" value="PDDEXK-like_dom_sf"/>
</dbReference>
<dbReference type="InterPro" id="IPR051827">
    <property type="entry name" value="Cas4_exonuclease"/>
</dbReference>
<gene>
    <name evidence="15" type="ORF">SAMN02745118_02162</name>
</gene>
<keyword evidence="7 13" id="KW-0378">Hydrolase</keyword>
<name>A0A1T4PH55_9FIRM</name>
<dbReference type="OrthoDB" id="9781776at2"/>
<evidence type="ECO:0000256" key="5">
    <source>
        <dbReference type="ARBA" id="ARBA00022722"/>
    </source>
</evidence>
<feature type="domain" description="DUF83" evidence="14">
    <location>
        <begin position="5"/>
        <end position="186"/>
    </location>
</feature>
<evidence type="ECO:0000256" key="8">
    <source>
        <dbReference type="ARBA" id="ARBA00022839"/>
    </source>
</evidence>
<evidence type="ECO:0000256" key="11">
    <source>
        <dbReference type="ARBA" id="ARBA00023118"/>
    </source>
</evidence>
<dbReference type="GO" id="GO:0046872">
    <property type="term" value="F:metal ion binding"/>
    <property type="evidence" value="ECO:0007669"/>
    <property type="project" value="UniProtKB-KW"/>
</dbReference>
<evidence type="ECO:0000256" key="1">
    <source>
        <dbReference type="ARBA" id="ARBA00001966"/>
    </source>
</evidence>
<comment type="cofactor">
    <cofactor evidence="13">
        <name>iron-sulfur cluster</name>
        <dbReference type="ChEBI" id="CHEBI:30408"/>
    </cofactor>
</comment>
<comment type="function">
    <text evidence="13">CRISPR (clustered regularly interspaced short palindromic repeat) is an adaptive immune system that provides protection against mobile genetic elements (viruses, transposable elements and conjugative plasmids). CRISPR clusters contain sequences complementary to antecedent mobile elements and target invading nucleic acids. CRISPR clusters are transcribed and processed into CRISPR RNA (crRNA).</text>
</comment>
<dbReference type="RefSeq" id="WP_078810611.1">
    <property type="nucleotide sequence ID" value="NZ_FUWM01000019.1"/>
</dbReference>
<accession>A0A1T4PH55</accession>
<keyword evidence="10 13" id="KW-0411">Iron-sulfur</keyword>
<keyword evidence="8 13" id="KW-0269">Exonuclease</keyword>
<dbReference type="STRING" id="142842.SAMN02745118_02162"/>
<dbReference type="EC" id="3.1.12.1" evidence="3 13"/>
<comment type="cofactor">
    <cofactor evidence="13">
        <name>Mg(2+)</name>
        <dbReference type="ChEBI" id="CHEBI:18420"/>
    </cofactor>
    <cofactor evidence="13">
        <name>Mn(2+)</name>
        <dbReference type="ChEBI" id="CHEBI:29035"/>
    </cofactor>
    <text evidence="13">Mg(2+) or Mn(2+) required for ssDNA cleavage activity.</text>
</comment>
<keyword evidence="16" id="KW-1185">Reference proteome</keyword>
<dbReference type="AlphaFoldDB" id="A0A1T4PH55"/>
<dbReference type="GO" id="GO:0004527">
    <property type="term" value="F:exonuclease activity"/>
    <property type="evidence" value="ECO:0007669"/>
    <property type="project" value="UniProtKB-KW"/>
</dbReference>
<protein>
    <recommendedName>
        <fullName evidence="4 13">CRISPR-associated exonuclease Cas4</fullName>
        <ecNumber evidence="3 13">3.1.12.1</ecNumber>
    </recommendedName>
</protein>
<dbReference type="InterPro" id="IPR013343">
    <property type="entry name" value="CRISPR-assoc_prot_Cas4"/>
</dbReference>
<keyword evidence="6 13" id="KW-0479">Metal-binding</keyword>
<dbReference type="NCBIfam" id="TIGR00372">
    <property type="entry name" value="cas4"/>
    <property type="match status" value="1"/>
</dbReference>
<dbReference type="PANTHER" id="PTHR36531">
    <property type="entry name" value="CRISPR-ASSOCIATED EXONUCLEASE CAS4"/>
    <property type="match status" value="1"/>
</dbReference>
<keyword evidence="11 13" id="KW-0051">Antiviral defense</keyword>
<evidence type="ECO:0000256" key="7">
    <source>
        <dbReference type="ARBA" id="ARBA00022801"/>
    </source>
</evidence>
<dbReference type="InterPro" id="IPR022765">
    <property type="entry name" value="Dna2/Cas4_DUF83"/>
</dbReference>
<dbReference type="Gene3D" id="3.90.320.10">
    <property type="match status" value="1"/>
</dbReference>
<evidence type="ECO:0000256" key="2">
    <source>
        <dbReference type="ARBA" id="ARBA00009189"/>
    </source>
</evidence>
<reference evidence="16" key="1">
    <citation type="submission" date="2017-02" db="EMBL/GenBank/DDBJ databases">
        <authorList>
            <person name="Varghese N."/>
            <person name="Submissions S."/>
        </authorList>
    </citation>
    <scope>NUCLEOTIDE SEQUENCE [LARGE SCALE GENOMIC DNA]</scope>
    <source>
        <strain evidence="16">ATCC BAA-73</strain>
    </source>
</reference>
<evidence type="ECO:0000256" key="9">
    <source>
        <dbReference type="ARBA" id="ARBA00023004"/>
    </source>
</evidence>
<evidence type="ECO:0000256" key="12">
    <source>
        <dbReference type="ARBA" id="ARBA00023211"/>
    </source>
</evidence>
<evidence type="ECO:0000256" key="10">
    <source>
        <dbReference type="ARBA" id="ARBA00023014"/>
    </source>
</evidence>